<organism evidence="1 2">
    <name type="scientific">Megaselia scalaris</name>
    <name type="common">Humpbacked fly</name>
    <name type="synonym">Phora scalaris</name>
    <dbReference type="NCBI Taxonomy" id="36166"/>
    <lineage>
        <taxon>Eukaryota</taxon>
        <taxon>Metazoa</taxon>
        <taxon>Ecdysozoa</taxon>
        <taxon>Arthropoda</taxon>
        <taxon>Hexapoda</taxon>
        <taxon>Insecta</taxon>
        <taxon>Pterygota</taxon>
        <taxon>Neoptera</taxon>
        <taxon>Endopterygota</taxon>
        <taxon>Diptera</taxon>
        <taxon>Brachycera</taxon>
        <taxon>Muscomorpha</taxon>
        <taxon>Platypezoidea</taxon>
        <taxon>Phoridae</taxon>
        <taxon>Megaseliini</taxon>
        <taxon>Megaselia</taxon>
    </lineage>
</organism>
<evidence type="ECO:0000313" key="1">
    <source>
        <dbReference type="EnsemblMetazoa" id="MESCA010636-PA"/>
    </source>
</evidence>
<sequence length="81" mass="9685">MIRLLWRIVADDKLQMNMEVDLEVIGLDLPFRLIQSSSFKFVLIPTHNIRGAYCHPKTEEQQKFWFRWSRLKLLLSRPSIA</sequence>
<dbReference type="Proteomes" id="UP000015102">
    <property type="component" value="Unassembled WGS sequence"/>
</dbReference>
<dbReference type="EMBL" id="CAQQ02380766">
    <property type="status" value="NOT_ANNOTATED_CDS"/>
    <property type="molecule type" value="Genomic_DNA"/>
</dbReference>
<accession>T1H325</accession>
<keyword evidence="2" id="KW-1185">Reference proteome</keyword>
<dbReference type="EnsemblMetazoa" id="MESCA010636-RA">
    <property type="protein sequence ID" value="MESCA010636-PA"/>
    <property type="gene ID" value="MESCA010636"/>
</dbReference>
<reference evidence="2" key="1">
    <citation type="submission" date="2013-02" db="EMBL/GenBank/DDBJ databases">
        <authorList>
            <person name="Hughes D."/>
        </authorList>
    </citation>
    <scope>NUCLEOTIDE SEQUENCE</scope>
    <source>
        <strain>Durham</strain>
        <strain evidence="2">NC isolate 2 -- Noor lab</strain>
    </source>
</reference>
<evidence type="ECO:0000313" key="2">
    <source>
        <dbReference type="Proteomes" id="UP000015102"/>
    </source>
</evidence>
<dbReference type="HOGENOM" id="CLU_2576569_0_0_1"/>
<dbReference type="AlphaFoldDB" id="T1H325"/>
<dbReference type="EMBL" id="CAQQ02380767">
    <property type="status" value="NOT_ANNOTATED_CDS"/>
    <property type="molecule type" value="Genomic_DNA"/>
</dbReference>
<name>T1H325_MEGSC</name>
<proteinExistence type="predicted"/>
<protein>
    <submittedName>
        <fullName evidence="1">Uncharacterized protein</fullName>
    </submittedName>
</protein>
<reference evidence="1" key="2">
    <citation type="submission" date="2015-06" db="UniProtKB">
        <authorList>
            <consortium name="EnsemblMetazoa"/>
        </authorList>
    </citation>
    <scope>IDENTIFICATION</scope>
</reference>